<gene>
    <name evidence="2" type="ORF">X975_18554</name>
</gene>
<dbReference type="EMBL" id="KK121056">
    <property type="protein sequence ID" value="KFM79644.1"/>
    <property type="molecule type" value="Genomic_DNA"/>
</dbReference>
<dbReference type="AlphaFoldDB" id="A0A087UQK5"/>
<dbReference type="PANTHER" id="PTHR33964:SF1">
    <property type="entry name" value="RE45066P"/>
    <property type="match status" value="1"/>
</dbReference>
<dbReference type="Pfam" id="PF07165">
    <property type="entry name" value="DUF1397"/>
    <property type="match status" value="1"/>
</dbReference>
<evidence type="ECO:0000313" key="3">
    <source>
        <dbReference type="Proteomes" id="UP000054359"/>
    </source>
</evidence>
<feature type="transmembrane region" description="Helical" evidence="1">
    <location>
        <begin position="194"/>
        <end position="211"/>
    </location>
</feature>
<name>A0A087UQK5_STEMI</name>
<dbReference type="OMA" id="ASIYVAQ"/>
<dbReference type="InterPro" id="IPR009832">
    <property type="entry name" value="DUF1397"/>
</dbReference>
<feature type="non-terminal residue" evidence="2">
    <location>
        <position position="214"/>
    </location>
</feature>
<keyword evidence="3" id="KW-1185">Reference proteome</keyword>
<keyword evidence="1" id="KW-0472">Membrane</keyword>
<dbReference type="Proteomes" id="UP000054359">
    <property type="component" value="Unassembled WGS sequence"/>
</dbReference>
<dbReference type="PANTHER" id="PTHR33964">
    <property type="entry name" value="RE45066P-RELATED"/>
    <property type="match status" value="1"/>
</dbReference>
<protein>
    <submittedName>
        <fullName evidence="2">Uncharacterized protein</fullName>
    </submittedName>
</protein>
<organism evidence="2 3">
    <name type="scientific">Stegodyphus mimosarum</name>
    <name type="common">African social velvet spider</name>
    <dbReference type="NCBI Taxonomy" id="407821"/>
    <lineage>
        <taxon>Eukaryota</taxon>
        <taxon>Metazoa</taxon>
        <taxon>Ecdysozoa</taxon>
        <taxon>Arthropoda</taxon>
        <taxon>Chelicerata</taxon>
        <taxon>Arachnida</taxon>
        <taxon>Araneae</taxon>
        <taxon>Araneomorphae</taxon>
        <taxon>Entelegynae</taxon>
        <taxon>Eresoidea</taxon>
        <taxon>Eresidae</taxon>
        <taxon>Stegodyphus</taxon>
    </lineage>
</organism>
<proteinExistence type="predicted"/>
<evidence type="ECO:0000313" key="2">
    <source>
        <dbReference type="EMBL" id="KFM79644.1"/>
    </source>
</evidence>
<keyword evidence="1" id="KW-0812">Transmembrane</keyword>
<reference evidence="2 3" key="1">
    <citation type="submission" date="2013-11" db="EMBL/GenBank/DDBJ databases">
        <title>Genome sequencing of Stegodyphus mimosarum.</title>
        <authorList>
            <person name="Bechsgaard J."/>
        </authorList>
    </citation>
    <scope>NUCLEOTIDE SEQUENCE [LARGE SCALE GENOMIC DNA]</scope>
</reference>
<sequence length="214" mass="24561">MEELQVLTSKQDLAFAETDDELSKTCGHLQDAMECVNHFTVRCFDKSKQEIYRQLTSGAQKLLADLCTEGSDFRKQYLVHASCYKNLTEEYRKCADSFLLQQEHAKRIEMPAKERLRKSCCLFDGYRECTKVAVREKCNEEAANLGEHIVTQAGGPLVELHCSSFKHNSKDCQDYAYSAAYSHASSVMCLYPHHQFFLLSALFLSIFYSYLSNR</sequence>
<keyword evidence="1" id="KW-1133">Transmembrane helix</keyword>
<dbReference type="OrthoDB" id="10051804at2759"/>
<accession>A0A087UQK5</accession>
<evidence type="ECO:0000256" key="1">
    <source>
        <dbReference type="SAM" id="Phobius"/>
    </source>
</evidence>